<evidence type="ECO:0000256" key="1">
    <source>
        <dbReference type="ARBA" id="ARBA00022676"/>
    </source>
</evidence>
<keyword evidence="5" id="KW-1185">Reference proteome</keyword>
<name>A0A939RVB2_9CELL</name>
<dbReference type="Gene3D" id="3.40.50.2000">
    <property type="entry name" value="Glycogen Phosphorylase B"/>
    <property type="match status" value="2"/>
</dbReference>
<gene>
    <name evidence="4" type="ORF">J4G33_03980</name>
</gene>
<dbReference type="PANTHER" id="PTHR46401">
    <property type="entry name" value="GLYCOSYLTRANSFERASE WBBK-RELATED"/>
    <property type="match status" value="1"/>
</dbReference>
<dbReference type="EMBL" id="JAGEMK010000001">
    <property type="protein sequence ID" value="MBO1750956.1"/>
    <property type="molecule type" value="Genomic_DNA"/>
</dbReference>
<keyword evidence="2" id="KW-0808">Transferase</keyword>
<evidence type="ECO:0000313" key="4">
    <source>
        <dbReference type="EMBL" id="MBO1750956.1"/>
    </source>
</evidence>
<keyword evidence="1" id="KW-0328">Glycosyltransferase</keyword>
<dbReference type="CDD" id="cd03809">
    <property type="entry name" value="GT4_MtfB-like"/>
    <property type="match status" value="1"/>
</dbReference>
<evidence type="ECO:0000259" key="3">
    <source>
        <dbReference type="Pfam" id="PF13439"/>
    </source>
</evidence>
<dbReference type="Pfam" id="PF13439">
    <property type="entry name" value="Glyco_transf_4"/>
    <property type="match status" value="1"/>
</dbReference>
<evidence type="ECO:0000256" key="2">
    <source>
        <dbReference type="ARBA" id="ARBA00022679"/>
    </source>
</evidence>
<dbReference type="GO" id="GO:0009103">
    <property type="term" value="P:lipopolysaccharide biosynthetic process"/>
    <property type="evidence" value="ECO:0007669"/>
    <property type="project" value="TreeGrafter"/>
</dbReference>
<organism evidence="4 5">
    <name type="scientific">Actinotalea soli</name>
    <dbReference type="NCBI Taxonomy" id="2819234"/>
    <lineage>
        <taxon>Bacteria</taxon>
        <taxon>Bacillati</taxon>
        <taxon>Actinomycetota</taxon>
        <taxon>Actinomycetes</taxon>
        <taxon>Micrococcales</taxon>
        <taxon>Cellulomonadaceae</taxon>
        <taxon>Actinotalea</taxon>
    </lineage>
</organism>
<dbReference type="Pfam" id="PF13692">
    <property type="entry name" value="Glyco_trans_1_4"/>
    <property type="match status" value="1"/>
</dbReference>
<dbReference type="GO" id="GO:0016757">
    <property type="term" value="F:glycosyltransferase activity"/>
    <property type="evidence" value="ECO:0007669"/>
    <property type="project" value="UniProtKB-KW"/>
</dbReference>
<sequence>MTVEQLWQPAPGGSGTYIVELARALVEAGEVELTGLAARRSGAPSADLPTEMAVHHAPLPRALLYESWLRRRGHGRRRDAASAAVLHATTWAVPPRRGPLVVTVHDLAFLRDPGHFTPRGNAFFRRALDVVRGEADVVVVPSQTTAEDCTEHGIEPERIRVVHHGVRIQEPQPGEVEEFRRRHRLERPYLLWCGTLEPRKNLAVLLDAYRALLDQDPDLDLDLVLVGPQGWGGAAADLARRSGTLPTGRLRLLGRLDEADLHRAYAGARTFCFPSTWEGFGMPVLEAMAHGVPVVTSAGTSMAEISTHGALLVDPTSPTDLAAALAEAAGEGHSRLAEAARTNAAGFTWARSAQLHVEAYRAAAASG</sequence>
<dbReference type="Proteomes" id="UP000664209">
    <property type="component" value="Unassembled WGS sequence"/>
</dbReference>
<dbReference type="InterPro" id="IPR028098">
    <property type="entry name" value="Glyco_trans_4-like_N"/>
</dbReference>
<dbReference type="PANTHER" id="PTHR46401:SF2">
    <property type="entry name" value="GLYCOSYLTRANSFERASE WBBK-RELATED"/>
    <property type="match status" value="1"/>
</dbReference>
<proteinExistence type="predicted"/>
<protein>
    <submittedName>
        <fullName evidence="4">Glycosyltransferase family 4 protein</fullName>
    </submittedName>
</protein>
<accession>A0A939RVB2</accession>
<dbReference type="AlphaFoldDB" id="A0A939RVB2"/>
<comment type="caution">
    <text evidence="4">The sequence shown here is derived from an EMBL/GenBank/DDBJ whole genome shotgun (WGS) entry which is preliminary data.</text>
</comment>
<reference evidence="4" key="1">
    <citation type="submission" date="2021-03" db="EMBL/GenBank/DDBJ databases">
        <title>Actinotalea soli sp. nov., isolated from soil.</title>
        <authorList>
            <person name="Ping W."/>
            <person name="Zhang J."/>
        </authorList>
    </citation>
    <scope>NUCLEOTIDE SEQUENCE</scope>
    <source>
        <strain evidence="4">BY-33</strain>
    </source>
</reference>
<evidence type="ECO:0000313" key="5">
    <source>
        <dbReference type="Proteomes" id="UP000664209"/>
    </source>
</evidence>
<feature type="domain" description="Glycosyltransferase subfamily 4-like N-terminal" evidence="3">
    <location>
        <begin position="11"/>
        <end position="169"/>
    </location>
</feature>
<dbReference type="SUPFAM" id="SSF53756">
    <property type="entry name" value="UDP-Glycosyltransferase/glycogen phosphorylase"/>
    <property type="match status" value="1"/>
</dbReference>